<gene>
    <name evidence="1" type="ORF">KU39_2341</name>
</gene>
<reference evidence="1 2" key="1">
    <citation type="journal article" date="2014" name="Genome Announc.">
        <title>Comparative Genome Analysis of Two Isolates of the Fish Pathogen Piscirickettsia salmonis from Different Hosts Reveals Major Differences in Virulence-Associated Secretion Systems.</title>
        <authorList>
            <person name="Bohle H."/>
            <person name="Henriquez P."/>
            <person name="Grothusen H."/>
            <person name="Navas E."/>
            <person name="Sandoval A."/>
            <person name="Bustamante F."/>
            <person name="Bustos P."/>
            <person name="Mancilla M."/>
        </authorList>
    </citation>
    <scope>NUCLEOTIDE SEQUENCE [LARGE SCALE GENOMIC DNA]</scope>
    <source>
        <strain evidence="2">B1-32597</strain>
    </source>
</reference>
<sequence>MSEGRGSFQAKISASILCNYALAKFFPVELLYIVSGGLGMAKEYSRVQEGSRVQEESGYEIDDVKAPAIQRLEGETIAGFDSGGVEDDFEPGPAFEIIDDNFILDSGPSIDIDSRSYNPEEVAAFLSNNNDNKTDESNMQLEVRGRERSGVSADVTGGLSGASEPRKRASARADIAGGLSGVSGVRGRASARADSVGGLSGVVSARERSRAHVDITGSPNFANNDSGHVGSYATTGIFLAGSMAEEGASSSHVLSISGVELDYD</sequence>
<proteinExistence type="predicted"/>
<evidence type="ECO:0000313" key="2">
    <source>
        <dbReference type="Proteomes" id="UP000029558"/>
    </source>
</evidence>
<dbReference type="AlphaFoldDB" id="A0A1L6TDL0"/>
<accession>A0A1L6TDL0</accession>
<organism evidence="1 2">
    <name type="scientific">Piscirickettsia salmonis</name>
    <dbReference type="NCBI Taxonomy" id="1238"/>
    <lineage>
        <taxon>Bacteria</taxon>
        <taxon>Pseudomonadati</taxon>
        <taxon>Pseudomonadota</taxon>
        <taxon>Gammaproteobacteria</taxon>
        <taxon>Thiotrichales</taxon>
        <taxon>Piscirickettsiaceae</taxon>
        <taxon>Piscirickettsia</taxon>
    </lineage>
</organism>
<dbReference type="EMBL" id="CP012508">
    <property type="protein sequence ID" value="ALB23519.1"/>
    <property type="molecule type" value="Genomic_DNA"/>
</dbReference>
<dbReference type="Proteomes" id="UP000029558">
    <property type="component" value="Chromosome"/>
</dbReference>
<protein>
    <submittedName>
        <fullName evidence="1">Phosphodiesterase</fullName>
    </submittedName>
</protein>
<dbReference type="RefSeq" id="WP_017377917.1">
    <property type="nucleotide sequence ID" value="NZ_CP012508.1"/>
</dbReference>
<evidence type="ECO:0000313" key="1">
    <source>
        <dbReference type="EMBL" id="ALB23519.1"/>
    </source>
</evidence>
<name>A0A1L6TDL0_PISSA</name>